<keyword evidence="3" id="KW-0067">ATP-binding</keyword>
<dbReference type="PROSITE" id="PS00211">
    <property type="entry name" value="ABC_TRANSPORTER_1"/>
    <property type="match status" value="1"/>
</dbReference>
<evidence type="ECO:0000256" key="3">
    <source>
        <dbReference type="ARBA" id="ARBA00022840"/>
    </source>
</evidence>
<name>A0AAT9LF81_9FIRM</name>
<dbReference type="EMBL" id="CP062796">
    <property type="protein sequence ID" value="QUL99703.1"/>
    <property type="molecule type" value="Genomic_DNA"/>
</dbReference>
<dbReference type="KEGG" id="fcz:IMF26_09905"/>
<dbReference type="InterPro" id="IPR003593">
    <property type="entry name" value="AAA+_ATPase"/>
</dbReference>
<dbReference type="InterPro" id="IPR018632">
    <property type="entry name" value="AAA-associated_dom_C"/>
</dbReference>
<dbReference type="InterPro" id="IPR003439">
    <property type="entry name" value="ABC_transporter-like_ATP-bd"/>
</dbReference>
<proteinExistence type="predicted"/>
<dbReference type="GO" id="GO:0016887">
    <property type="term" value="F:ATP hydrolysis activity"/>
    <property type="evidence" value="ECO:0007669"/>
    <property type="project" value="InterPro"/>
</dbReference>
<dbReference type="InterPro" id="IPR017871">
    <property type="entry name" value="ABC_transporter-like_CS"/>
</dbReference>
<evidence type="ECO:0000256" key="2">
    <source>
        <dbReference type="ARBA" id="ARBA00022741"/>
    </source>
</evidence>
<evidence type="ECO:0000259" key="4">
    <source>
        <dbReference type="PROSITE" id="PS50893"/>
    </source>
</evidence>
<accession>A0AAT9LF81</accession>
<dbReference type="GO" id="GO:0005524">
    <property type="term" value="F:ATP binding"/>
    <property type="evidence" value="ECO:0007669"/>
    <property type="project" value="UniProtKB-KW"/>
</dbReference>
<dbReference type="SMART" id="SM00382">
    <property type="entry name" value="AAA"/>
    <property type="match status" value="1"/>
</dbReference>
<dbReference type="PROSITE" id="PS50893">
    <property type="entry name" value="ABC_TRANSPORTER_2"/>
    <property type="match status" value="1"/>
</dbReference>
<reference evidence="5" key="1">
    <citation type="submission" date="2020-10" db="EMBL/GenBank/DDBJ databases">
        <authorList>
            <person name="Kadnikov V."/>
            <person name="Beletsky A.V."/>
            <person name="Mardanov A.V."/>
            <person name="Karnachuk O.V."/>
            <person name="Ravin N.V."/>
        </authorList>
    </citation>
    <scope>NUCLEOTIDE SEQUENCE</scope>
    <source>
        <strain evidence="5">Bu02</strain>
    </source>
</reference>
<organism evidence="5">
    <name type="scientific">Candidatus Fermentithermobacillus carboniphilus</name>
    <dbReference type="NCBI Taxonomy" id="3085328"/>
    <lineage>
        <taxon>Bacteria</taxon>
        <taxon>Bacillati</taxon>
        <taxon>Bacillota</taxon>
        <taxon>Candidatus Fermentithermobacillia</taxon>
        <taxon>Candidatus Fermentithermobacillales</taxon>
        <taxon>Candidatus Fermentithermobacillaceae</taxon>
        <taxon>Candidatus Fermentithermobacillus</taxon>
    </lineage>
</organism>
<dbReference type="Pfam" id="PF00005">
    <property type="entry name" value="ABC_tran"/>
    <property type="match status" value="1"/>
</dbReference>
<gene>
    <name evidence="5" type="ORF">IMF26_09905</name>
</gene>
<keyword evidence="2" id="KW-0547">Nucleotide-binding</keyword>
<protein>
    <submittedName>
        <fullName evidence="5">AAA-associated domain-containing protein</fullName>
    </submittedName>
</protein>
<dbReference type="PANTHER" id="PTHR42788:SF13">
    <property type="entry name" value="ALIPHATIC SULFONATES IMPORT ATP-BINDING PROTEIN SSUB"/>
    <property type="match status" value="1"/>
</dbReference>
<sequence length="423" mass="47310">MSLIELHKITKRFERPPLAPIEVLSDISLTVRSEEILAILGPSGSGKSTLLRIMAGLITPSSGEVLSAGRRLDGINNGVAMVFQTFAIFPWLTVLENVELGLINSSLTAEERRKRALEMIDMIGLDGFEGAYPKELSGGMRQRVGFARALAVHPEILLMDEPFSGLDVLTAENLRRDLLDLWREKRIPTKAIVVVTHNIEEAVYLSDRIVILQRNPGRVVADITNHAAGLDKRDPRFVSMVDSVYGVLTTREAKAESVASARRYVPMAPVGAMTGLVELLRDLGSRADLPNVAHELLLEYDDLLPLVEAAEILGFARVGRGDVELTRVGEEFADANVLERKEIFKRQALSNVPQFQAIIKVLKSKRDRRMPKEFFVELMEQHVSPAEAEHRVDTLIDWGRYAEILYYDEDSGLIYLEDSEDRK</sequence>
<evidence type="ECO:0000313" key="5">
    <source>
        <dbReference type="EMBL" id="QUL99703.1"/>
    </source>
</evidence>
<feature type="domain" description="ABC transporter" evidence="4">
    <location>
        <begin position="4"/>
        <end position="241"/>
    </location>
</feature>
<dbReference type="PANTHER" id="PTHR42788">
    <property type="entry name" value="TAURINE IMPORT ATP-BINDING PROTEIN-RELATED"/>
    <property type="match status" value="1"/>
</dbReference>
<reference evidence="5" key="2">
    <citation type="journal article" date="2023" name="Biology">
        <title>Prokaryotic Life Associated with Coal-Fire Gas Vents Revealed by Metagenomics.</title>
        <authorList>
            <person name="Kadnikov V.V."/>
            <person name="Mardanov A.V."/>
            <person name="Beletsky A.V."/>
            <person name="Karnachuk O.V."/>
            <person name="Ravin N.V."/>
        </authorList>
    </citation>
    <scope>NUCLEOTIDE SEQUENCE</scope>
    <source>
        <strain evidence="5">Bu02</strain>
    </source>
</reference>
<dbReference type="AlphaFoldDB" id="A0AAT9LF81"/>
<dbReference type="Gene3D" id="3.40.50.300">
    <property type="entry name" value="P-loop containing nucleotide triphosphate hydrolases"/>
    <property type="match status" value="1"/>
</dbReference>
<evidence type="ECO:0000256" key="1">
    <source>
        <dbReference type="ARBA" id="ARBA00022448"/>
    </source>
</evidence>
<dbReference type="CDD" id="cd03293">
    <property type="entry name" value="ABC_NrtD_SsuB_transporters"/>
    <property type="match status" value="1"/>
</dbReference>
<dbReference type="Pfam" id="PF09821">
    <property type="entry name" value="AAA_assoc_C"/>
    <property type="match status" value="1"/>
</dbReference>
<dbReference type="InterPro" id="IPR027417">
    <property type="entry name" value="P-loop_NTPase"/>
</dbReference>
<dbReference type="InterPro" id="IPR050166">
    <property type="entry name" value="ABC_transporter_ATP-bind"/>
</dbReference>
<keyword evidence="1" id="KW-0813">Transport</keyword>
<dbReference type="SUPFAM" id="SSF52540">
    <property type="entry name" value="P-loop containing nucleoside triphosphate hydrolases"/>
    <property type="match status" value="1"/>
</dbReference>